<accession>A0A4Q1CEL5</accession>
<comment type="caution">
    <text evidence="25">The sequence shown here is derived from an EMBL/GenBank/DDBJ whole genome shotgun (WGS) entry which is preliminary data.</text>
</comment>
<evidence type="ECO:0000256" key="3">
    <source>
        <dbReference type="ARBA" id="ARBA00004496"/>
    </source>
</evidence>
<comment type="catalytic activity">
    <reaction evidence="1">
        <text>ATP + protein L-histidine = ADP + protein N-phospho-L-histidine.</text>
        <dbReference type="EC" id="2.7.13.3"/>
    </reaction>
</comment>
<dbReference type="Gene3D" id="3.30.450.20">
    <property type="entry name" value="PAS domain"/>
    <property type="match status" value="3"/>
</dbReference>
<comment type="cofactor">
    <cofactor evidence="2">
        <name>[4Fe-4S] cluster</name>
        <dbReference type="ChEBI" id="CHEBI:49883"/>
    </cofactor>
</comment>
<dbReference type="InterPro" id="IPR011006">
    <property type="entry name" value="CheY-like_superfamily"/>
</dbReference>
<keyword evidence="6" id="KW-0004">4Fe-4S</keyword>
<dbReference type="InterPro" id="IPR005467">
    <property type="entry name" value="His_kinase_dom"/>
</dbReference>
<dbReference type="CDD" id="cd00156">
    <property type="entry name" value="REC"/>
    <property type="match status" value="1"/>
</dbReference>
<sequence length="717" mass="82363">MDSTLNILILEDNPTDVELIKYALQREGIKFESCVTDNRTAFTEALKEKSFDIVLSDNTLPQFEAKEAVQIVRNMHPEMPFILVTGTVNEEFIISIMKLGIDDYILKDRLIRLPSAIINAIQNKKAESKKIQAEENLIKSESKYRFLIEHITKGIYAVDSEWRILYMNAVAAELFKCNPEEVTGKNIWEEFPYLVGGKFYKAYQQAMKTQKAIQLEDFSDYFKKWAIVNAYPSVEGLVVIFEDITEKKEMQLAYQKSQERYKEMIERITDGFISLDKQFNYIFLNDQAAELIHKKPEDVIGKNVWELFPDAIGSATHNAFQQALQTQKYVRNIDYYPPLDLWQENHIYPSEDGLSVFIRDISEEKRKEVAARQSEEVRNLIMSSALDAIICVNTDNKFIFWNKRAEDLFGWTFDEIKNESLTTTIIPPKYQRSHSHAMNHYLATGEKHISGKMVEITALNKAGKEFPIELFMIPVKTGNSEFFCAFIRDISERRDLQLKLIEQQKQAAREITATALDAQEKERNFIGQELHDNINQILVGTKMLLRLTVAKADNNKDILEKCINSLEEAIEENRKLAHEMVTPNIEQESISNLLHILITDMFVAEQVKVTINVHPEADHLLEKKQKLALYRIAQEQCSNILKHANASEATILVEEKNDGIEMSIHDNGQGMQEDKKPNGIGLRNINSRLSIYSGTSKIISAPGKGFTLIVHLPFYIS</sequence>
<keyword evidence="8 19" id="KW-0597">Phosphoprotein</keyword>
<keyword evidence="20" id="KW-0175">Coiled coil</keyword>
<dbReference type="AlphaFoldDB" id="A0A4Q1CEL5"/>
<evidence type="ECO:0000256" key="17">
    <source>
        <dbReference type="ARBA" id="ARBA00024827"/>
    </source>
</evidence>
<keyword evidence="11" id="KW-0547">Nucleotide-binding</keyword>
<dbReference type="PANTHER" id="PTHR24421:SF10">
    <property type="entry name" value="NITRATE_NITRITE SENSOR PROTEIN NARQ"/>
    <property type="match status" value="1"/>
</dbReference>
<evidence type="ECO:0000259" key="22">
    <source>
        <dbReference type="PROSITE" id="PS50110"/>
    </source>
</evidence>
<dbReference type="Pfam" id="PF07730">
    <property type="entry name" value="HisKA_3"/>
    <property type="match status" value="1"/>
</dbReference>
<evidence type="ECO:0000256" key="19">
    <source>
        <dbReference type="PROSITE-ProRule" id="PRU00169"/>
    </source>
</evidence>
<dbReference type="InterPro" id="IPR003594">
    <property type="entry name" value="HATPase_dom"/>
</dbReference>
<evidence type="ECO:0000256" key="15">
    <source>
        <dbReference type="ARBA" id="ARBA00023012"/>
    </source>
</evidence>
<evidence type="ECO:0000256" key="14">
    <source>
        <dbReference type="ARBA" id="ARBA00023004"/>
    </source>
</evidence>
<protein>
    <recommendedName>
        <fullName evidence="5">Oxygen sensor histidine kinase NreB</fullName>
        <ecNumber evidence="4">2.7.13.3</ecNumber>
    </recommendedName>
    <alternativeName>
        <fullName evidence="18">Nitrogen regulation protein B</fullName>
    </alternativeName>
</protein>
<dbReference type="GO" id="GO:0046983">
    <property type="term" value="F:protein dimerization activity"/>
    <property type="evidence" value="ECO:0007669"/>
    <property type="project" value="InterPro"/>
</dbReference>
<dbReference type="GO" id="GO:0051539">
    <property type="term" value="F:4 iron, 4 sulfur cluster binding"/>
    <property type="evidence" value="ECO:0007669"/>
    <property type="project" value="UniProtKB-KW"/>
</dbReference>
<dbReference type="PROSITE" id="PS50110">
    <property type="entry name" value="RESPONSE_REGULATORY"/>
    <property type="match status" value="1"/>
</dbReference>
<dbReference type="InterPro" id="IPR000700">
    <property type="entry name" value="PAS-assoc_C"/>
</dbReference>
<dbReference type="Gene3D" id="1.20.5.1930">
    <property type="match status" value="1"/>
</dbReference>
<dbReference type="InterPro" id="IPR000014">
    <property type="entry name" value="PAS"/>
</dbReference>
<dbReference type="SUPFAM" id="SSF52172">
    <property type="entry name" value="CheY-like"/>
    <property type="match status" value="1"/>
</dbReference>
<dbReference type="PANTHER" id="PTHR24421">
    <property type="entry name" value="NITRATE/NITRITE SENSOR PROTEIN NARX-RELATED"/>
    <property type="match status" value="1"/>
</dbReference>
<evidence type="ECO:0000313" key="25">
    <source>
        <dbReference type="EMBL" id="RXK58166.1"/>
    </source>
</evidence>
<keyword evidence="12" id="KW-0418">Kinase</keyword>
<dbReference type="GO" id="GO:0005524">
    <property type="term" value="F:ATP binding"/>
    <property type="evidence" value="ECO:0007669"/>
    <property type="project" value="UniProtKB-KW"/>
</dbReference>
<feature type="modified residue" description="4-aspartylphosphate" evidence="19">
    <location>
        <position position="57"/>
    </location>
</feature>
<dbReference type="InterPro" id="IPR035965">
    <property type="entry name" value="PAS-like_dom_sf"/>
</dbReference>
<dbReference type="GO" id="GO:0016020">
    <property type="term" value="C:membrane"/>
    <property type="evidence" value="ECO:0007669"/>
    <property type="project" value="InterPro"/>
</dbReference>
<evidence type="ECO:0000256" key="11">
    <source>
        <dbReference type="ARBA" id="ARBA00022741"/>
    </source>
</evidence>
<evidence type="ECO:0000256" key="4">
    <source>
        <dbReference type="ARBA" id="ARBA00012438"/>
    </source>
</evidence>
<dbReference type="Pfam" id="PF13426">
    <property type="entry name" value="PAS_9"/>
    <property type="match status" value="1"/>
</dbReference>
<organism evidence="25 26">
    <name type="scientific">Lacibacter luteus</name>
    <dbReference type="NCBI Taxonomy" id="2508719"/>
    <lineage>
        <taxon>Bacteria</taxon>
        <taxon>Pseudomonadati</taxon>
        <taxon>Bacteroidota</taxon>
        <taxon>Chitinophagia</taxon>
        <taxon>Chitinophagales</taxon>
        <taxon>Chitinophagaceae</taxon>
        <taxon>Lacibacter</taxon>
    </lineage>
</organism>
<dbReference type="NCBIfam" id="TIGR00229">
    <property type="entry name" value="sensory_box"/>
    <property type="match status" value="3"/>
</dbReference>
<evidence type="ECO:0000256" key="8">
    <source>
        <dbReference type="ARBA" id="ARBA00022553"/>
    </source>
</evidence>
<evidence type="ECO:0000256" key="18">
    <source>
        <dbReference type="ARBA" id="ARBA00030800"/>
    </source>
</evidence>
<dbReference type="EMBL" id="SDHW01000007">
    <property type="protein sequence ID" value="RXK58166.1"/>
    <property type="molecule type" value="Genomic_DNA"/>
</dbReference>
<evidence type="ECO:0000256" key="9">
    <source>
        <dbReference type="ARBA" id="ARBA00022679"/>
    </source>
</evidence>
<dbReference type="Proteomes" id="UP000290204">
    <property type="component" value="Unassembled WGS sequence"/>
</dbReference>
<comment type="subcellular location">
    <subcellularLocation>
        <location evidence="3">Cytoplasm</location>
    </subcellularLocation>
</comment>
<evidence type="ECO:0000256" key="13">
    <source>
        <dbReference type="ARBA" id="ARBA00022840"/>
    </source>
</evidence>
<evidence type="ECO:0000259" key="21">
    <source>
        <dbReference type="PROSITE" id="PS50109"/>
    </source>
</evidence>
<gene>
    <name evidence="25" type="ORF">ESA94_19340</name>
</gene>
<dbReference type="CDD" id="cd00130">
    <property type="entry name" value="PAS"/>
    <property type="match status" value="3"/>
</dbReference>
<evidence type="ECO:0000256" key="5">
    <source>
        <dbReference type="ARBA" id="ARBA00017322"/>
    </source>
</evidence>
<evidence type="ECO:0000256" key="6">
    <source>
        <dbReference type="ARBA" id="ARBA00022485"/>
    </source>
</evidence>
<dbReference type="InterPro" id="IPR004358">
    <property type="entry name" value="Sig_transdc_His_kin-like_C"/>
</dbReference>
<evidence type="ECO:0000313" key="26">
    <source>
        <dbReference type="Proteomes" id="UP000290204"/>
    </source>
</evidence>
<dbReference type="GO" id="GO:0005737">
    <property type="term" value="C:cytoplasm"/>
    <property type="evidence" value="ECO:0007669"/>
    <property type="project" value="UniProtKB-SubCell"/>
</dbReference>
<dbReference type="SUPFAM" id="SSF55785">
    <property type="entry name" value="PYP-like sensor domain (PAS domain)"/>
    <property type="match status" value="2"/>
</dbReference>
<keyword evidence="10" id="KW-0479">Metal-binding</keyword>
<dbReference type="PROSITE" id="PS50113">
    <property type="entry name" value="PAC"/>
    <property type="match status" value="1"/>
</dbReference>
<dbReference type="InterPro" id="IPR013656">
    <property type="entry name" value="PAS_4"/>
</dbReference>
<evidence type="ECO:0000259" key="23">
    <source>
        <dbReference type="PROSITE" id="PS50112"/>
    </source>
</evidence>
<evidence type="ECO:0000256" key="12">
    <source>
        <dbReference type="ARBA" id="ARBA00022777"/>
    </source>
</evidence>
<feature type="domain" description="PAS" evidence="23">
    <location>
        <begin position="374"/>
        <end position="445"/>
    </location>
</feature>
<keyword evidence="9" id="KW-0808">Transferase</keyword>
<evidence type="ECO:0000256" key="1">
    <source>
        <dbReference type="ARBA" id="ARBA00000085"/>
    </source>
</evidence>
<keyword evidence="13" id="KW-0067">ATP-binding</keyword>
<dbReference type="InterPro" id="IPR050482">
    <property type="entry name" value="Sensor_HK_TwoCompSys"/>
</dbReference>
<feature type="domain" description="PAS" evidence="23">
    <location>
        <begin position="140"/>
        <end position="191"/>
    </location>
</feature>
<feature type="domain" description="PAC" evidence="24">
    <location>
        <begin position="452"/>
        <end position="502"/>
    </location>
</feature>
<dbReference type="InterPro" id="IPR036890">
    <property type="entry name" value="HATPase_C_sf"/>
</dbReference>
<evidence type="ECO:0000256" key="7">
    <source>
        <dbReference type="ARBA" id="ARBA00022490"/>
    </source>
</evidence>
<dbReference type="GO" id="GO:0000155">
    <property type="term" value="F:phosphorelay sensor kinase activity"/>
    <property type="evidence" value="ECO:0007669"/>
    <property type="project" value="InterPro"/>
</dbReference>
<dbReference type="GO" id="GO:0046872">
    <property type="term" value="F:metal ion binding"/>
    <property type="evidence" value="ECO:0007669"/>
    <property type="project" value="UniProtKB-KW"/>
</dbReference>
<dbReference type="CDD" id="cd16917">
    <property type="entry name" value="HATPase_UhpB-NarQ-NarX-like"/>
    <property type="match status" value="1"/>
</dbReference>
<reference evidence="25 26" key="1">
    <citation type="submission" date="2019-01" db="EMBL/GenBank/DDBJ databases">
        <title>Lacibacter sp. strain TTM-7.</title>
        <authorList>
            <person name="Chen W.-M."/>
        </authorList>
    </citation>
    <scope>NUCLEOTIDE SEQUENCE [LARGE SCALE GENOMIC DNA]</scope>
    <source>
        <strain evidence="25 26">TTM-7</strain>
    </source>
</reference>
<dbReference type="SMART" id="SM00091">
    <property type="entry name" value="PAS"/>
    <property type="match status" value="3"/>
</dbReference>
<dbReference type="OrthoDB" id="1489936at2"/>
<evidence type="ECO:0000256" key="16">
    <source>
        <dbReference type="ARBA" id="ARBA00023014"/>
    </source>
</evidence>
<dbReference type="EC" id="2.7.13.3" evidence="4"/>
<proteinExistence type="predicted"/>
<keyword evidence="7" id="KW-0963">Cytoplasm</keyword>
<evidence type="ECO:0000256" key="20">
    <source>
        <dbReference type="SAM" id="Coils"/>
    </source>
</evidence>
<keyword evidence="15" id="KW-0902">Two-component regulatory system</keyword>
<dbReference type="PROSITE" id="PS50109">
    <property type="entry name" value="HIS_KIN"/>
    <property type="match status" value="1"/>
</dbReference>
<dbReference type="InterPro" id="IPR001789">
    <property type="entry name" value="Sig_transdc_resp-reg_receiver"/>
</dbReference>
<name>A0A4Q1CEL5_9BACT</name>
<dbReference type="SUPFAM" id="SSF55874">
    <property type="entry name" value="ATPase domain of HSP90 chaperone/DNA topoisomerase II/histidine kinase"/>
    <property type="match status" value="1"/>
</dbReference>
<dbReference type="Pfam" id="PF08448">
    <property type="entry name" value="PAS_4"/>
    <property type="match status" value="2"/>
</dbReference>
<keyword evidence="26" id="KW-1185">Reference proteome</keyword>
<dbReference type="InterPro" id="IPR011712">
    <property type="entry name" value="Sig_transdc_His_kin_sub3_dim/P"/>
</dbReference>
<dbReference type="PROSITE" id="PS50112">
    <property type="entry name" value="PAS"/>
    <property type="match status" value="3"/>
</dbReference>
<evidence type="ECO:0000256" key="10">
    <source>
        <dbReference type="ARBA" id="ARBA00022723"/>
    </source>
</evidence>
<dbReference type="RefSeq" id="WP_129132595.1">
    <property type="nucleotide sequence ID" value="NZ_SDHW01000007.1"/>
</dbReference>
<evidence type="ECO:0000259" key="24">
    <source>
        <dbReference type="PROSITE" id="PS50113"/>
    </source>
</evidence>
<dbReference type="Pfam" id="PF02518">
    <property type="entry name" value="HATPase_c"/>
    <property type="match status" value="1"/>
</dbReference>
<comment type="function">
    <text evidence="17">Member of the two-component regulatory system NreB/NreC involved in the control of dissimilatory nitrate/nitrite reduction in response to oxygen. NreB functions as a direct oxygen sensor histidine kinase which is autophosphorylated, in the absence of oxygen, probably at the conserved histidine residue, and transfers its phosphate group probably to a conserved aspartate residue of NreC. NreB/NreC activates the expression of the nitrate (narGHJI) and nitrite (nir) reductase operons, as well as the putative nitrate transporter gene narT.</text>
</comment>
<dbReference type="PRINTS" id="PR00344">
    <property type="entry name" value="BCTRLSENSOR"/>
</dbReference>
<evidence type="ECO:0000256" key="2">
    <source>
        <dbReference type="ARBA" id="ARBA00001966"/>
    </source>
</evidence>
<feature type="domain" description="Histidine kinase" evidence="21">
    <location>
        <begin position="525"/>
        <end position="716"/>
    </location>
</feature>
<dbReference type="Gene3D" id="3.40.50.2300">
    <property type="match status" value="1"/>
</dbReference>
<feature type="domain" description="Response regulatory" evidence="22">
    <location>
        <begin position="6"/>
        <end position="122"/>
    </location>
</feature>
<dbReference type="Pfam" id="PF00072">
    <property type="entry name" value="Response_reg"/>
    <property type="match status" value="1"/>
</dbReference>
<keyword evidence="14" id="KW-0408">Iron</keyword>
<feature type="domain" description="PAS" evidence="23">
    <location>
        <begin position="257"/>
        <end position="327"/>
    </location>
</feature>
<feature type="coiled-coil region" evidence="20">
    <location>
        <begin position="549"/>
        <end position="579"/>
    </location>
</feature>
<dbReference type="Gene3D" id="3.30.565.10">
    <property type="entry name" value="Histidine kinase-like ATPase, C-terminal domain"/>
    <property type="match status" value="1"/>
</dbReference>
<dbReference type="SMART" id="SM00448">
    <property type="entry name" value="REC"/>
    <property type="match status" value="1"/>
</dbReference>
<keyword evidence="16" id="KW-0411">Iron-sulfur</keyword>